<dbReference type="AlphaFoldDB" id="A0AAP7ZIU4"/>
<dbReference type="EMBL" id="NCTK01000002">
    <property type="protein sequence ID" value="OYQ09755.1"/>
    <property type="molecule type" value="Genomic_DNA"/>
</dbReference>
<name>A0AAP7ZIU4_RALSL</name>
<evidence type="ECO:0000313" key="1">
    <source>
        <dbReference type="EMBL" id="OYQ09755.1"/>
    </source>
</evidence>
<sequence>MQKKIRCRQPENGPNVVFWVTTHLQTVCHVAIFSRCVIGFFDYAVSADSPICFWRINAFWVRNFEVGSAGCIVCVRDNP</sequence>
<comment type="caution">
    <text evidence="1">The sequence shown here is derived from an EMBL/GenBank/DDBJ whole genome shotgun (WGS) entry which is preliminary data.</text>
</comment>
<reference evidence="1 2" key="1">
    <citation type="submission" date="2017-04" db="EMBL/GenBank/DDBJ databases">
        <title>Genome Announcement: Closed genomes of Ralstonia solanacearum strains K60, UW551, and UW700.</title>
        <authorList>
            <person name="Hayes M."/>
            <person name="Macintyre A.M."/>
            <person name="Allen C."/>
        </authorList>
    </citation>
    <scope>NUCLEOTIDE SEQUENCE [LARGE SCALE GENOMIC DNA]</scope>
    <source>
        <strain evidence="1 2">UW25</strain>
    </source>
</reference>
<accession>A0AAP7ZIU4</accession>
<gene>
    <name evidence="1" type="ORF">B7R77_23215</name>
</gene>
<organism evidence="1 2">
    <name type="scientific">Ralstonia solanacearum K60</name>
    <dbReference type="NCBI Taxonomy" id="1091042"/>
    <lineage>
        <taxon>Bacteria</taxon>
        <taxon>Pseudomonadati</taxon>
        <taxon>Pseudomonadota</taxon>
        <taxon>Betaproteobacteria</taxon>
        <taxon>Burkholderiales</taxon>
        <taxon>Burkholderiaceae</taxon>
        <taxon>Ralstonia</taxon>
        <taxon>Ralstonia solanacearum species complex</taxon>
    </lineage>
</organism>
<proteinExistence type="predicted"/>
<evidence type="ECO:0000313" key="2">
    <source>
        <dbReference type="Proteomes" id="UP000216164"/>
    </source>
</evidence>
<protein>
    <submittedName>
        <fullName evidence="1">Uncharacterized protein</fullName>
    </submittedName>
</protein>
<dbReference type="Proteomes" id="UP000216164">
    <property type="component" value="Unassembled WGS sequence"/>
</dbReference>